<feature type="domain" description="GTPase-associated adaptor" evidence="2">
    <location>
        <begin position="380"/>
        <end position="440"/>
    </location>
</feature>
<evidence type="ECO:0000313" key="4">
    <source>
        <dbReference type="Proteomes" id="UP000323105"/>
    </source>
</evidence>
<dbReference type="AlphaFoldDB" id="A0A5A7MIN5"/>
<name>A0A5A7MIN5_COMTE</name>
<dbReference type="EMBL" id="BKBW01000014">
    <property type="protein sequence ID" value="GEQ77573.1"/>
    <property type="molecule type" value="Genomic_DNA"/>
</dbReference>
<reference evidence="3 4" key="1">
    <citation type="journal article" date="2019" name="Microbiol. Resour. Announc.">
        <title>Draft Genome Sequence of Comamonas testosteroni TA441, a Bacterium That Has a Cryptic Phenol Degradation Gene Cluster.</title>
        <authorList>
            <person name="Arai H."/>
            <person name="Ishii M."/>
        </authorList>
    </citation>
    <scope>NUCLEOTIDE SEQUENCE [LARGE SCALE GENOMIC DNA]</scope>
    <source>
        <strain evidence="3 4">TA441</strain>
    </source>
</reference>
<organism evidence="3 4">
    <name type="scientific">Comamonas testosteroni</name>
    <name type="common">Pseudomonas testosteroni</name>
    <dbReference type="NCBI Taxonomy" id="285"/>
    <lineage>
        <taxon>Bacteria</taxon>
        <taxon>Pseudomonadati</taxon>
        <taxon>Pseudomonadota</taxon>
        <taxon>Betaproteobacteria</taxon>
        <taxon>Burkholderiales</taxon>
        <taxon>Comamonadaceae</taxon>
        <taxon>Comamonas</taxon>
    </lineage>
</organism>
<evidence type="ECO:0000259" key="1">
    <source>
        <dbReference type="Pfam" id="PF00149"/>
    </source>
</evidence>
<evidence type="ECO:0000313" key="3">
    <source>
        <dbReference type="EMBL" id="GEQ77573.1"/>
    </source>
</evidence>
<dbReference type="PANTHER" id="PTHR31302:SF0">
    <property type="entry name" value="TRANSMEMBRANE PROTEIN WITH METALLOPHOSPHOESTERASE DOMAIN"/>
    <property type="match status" value="1"/>
</dbReference>
<accession>A0A5A7MIN5</accession>
<sequence>MTVSFIHLSDIHFGQERDDALHFNNDVKAQLIVDAAEIVRALPSGVAHGILVTGDIAQAGKAAQYADAGRWLDQLAEAVGCEPFRIQMVPGNHDLDRSLLSKGGTLMLDAIRAGGAAEYEAILASANDRAVLFARFKDYGKFCEGYDCALDSEGRYATNLLVELAPGRFIRFVRLNSSLLCTGNEDEKNPELMVGARQFTIPRTKGEEIVALIHHPLHWFKDQVDVAKYLKSRARILISGHEHNPRVLVEEIEGGTDFMSLAAGATVPTRSNEPYAYTYNIIEFDWDSERDALAVKIHPRVWNPDLTRFEADDKALGAPKPDFVLGCPNFRACTPSVARSQITDTAIPAAEAHDTPTVEIVAEVVENAKEPEVNPEFPGYRLLLLQFFRDLTEGERLRVLTELDAIPLDSEDLMTQATERHLFDWLISQGKLENIQQLVEHYIQMKDRGEGK</sequence>
<feature type="domain" description="Calcineurin-like phosphoesterase" evidence="1">
    <location>
        <begin position="5"/>
        <end position="245"/>
    </location>
</feature>
<dbReference type="RefSeq" id="WP_149356929.1">
    <property type="nucleotide sequence ID" value="NZ_BKBW01000014.1"/>
</dbReference>
<dbReference type="GO" id="GO:0016787">
    <property type="term" value="F:hydrolase activity"/>
    <property type="evidence" value="ECO:0007669"/>
    <property type="project" value="InterPro"/>
</dbReference>
<dbReference type="InterPro" id="IPR029052">
    <property type="entry name" value="Metallo-depent_PP-like"/>
</dbReference>
<gene>
    <name evidence="3" type="ORF">CTTA_4578</name>
</gene>
<dbReference type="Gene3D" id="3.60.21.10">
    <property type="match status" value="1"/>
</dbReference>
<dbReference type="InterPro" id="IPR051158">
    <property type="entry name" value="Metallophosphoesterase_sf"/>
</dbReference>
<dbReference type="Proteomes" id="UP000323105">
    <property type="component" value="Unassembled WGS sequence"/>
</dbReference>
<comment type="caution">
    <text evidence="3">The sequence shown here is derived from an EMBL/GenBank/DDBJ whole genome shotgun (WGS) entry which is preliminary data.</text>
</comment>
<dbReference type="InterPro" id="IPR004843">
    <property type="entry name" value="Calcineurin-like_PHP"/>
</dbReference>
<dbReference type="PANTHER" id="PTHR31302">
    <property type="entry name" value="TRANSMEMBRANE PROTEIN WITH METALLOPHOSPHOESTERASE DOMAIN-RELATED"/>
    <property type="match status" value="1"/>
</dbReference>
<dbReference type="InterPro" id="IPR045533">
    <property type="entry name" value="GAAD"/>
</dbReference>
<dbReference type="Pfam" id="PF00149">
    <property type="entry name" value="Metallophos"/>
    <property type="match status" value="1"/>
</dbReference>
<protein>
    <submittedName>
        <fullName evidence="3">Uncharacterized protein</fullName>
    </submittedName>
</protein>
<evidence type="ECO:0000259" key="2">
    <source>
        <dbReference type="Pfam" id="PF19976"/>
    </source>
</evidence>
<dbReference type="SUPFAM" id="SSF56300">
    <property type="entry name" value="Metallo-dependent phosphatases"/>
    <property type="match status" value="1"/>
</dbReference>
<dbReference type="Pfam" id="PF19976">
    <property type="entry name" value="GAAD"/>
    <property type="match status" value="1"/>
</dbReference>
<proteinExistence type="predicted"/>